<accession>A0ABT6X2A1</accession>
<organism evidence="2 3">
    <name type="scientific">Actinoplanes sandaracinus</name>
    <dbReference type="NCBI Taxonomy" id="3045177"/>
    <lineage>
        <taxon>Bacteria</taxon>
        <taxon>Bacillati</taxon>
        <taxon>Actinomycetota</taxon>
        <taxon>Actinomycetes</taxon>
        <taxon>Micromonosporales</taxon>
        <taxon>Micromonosporaceae</taxon>
        <taxon>Actinoplanes</taxon>
    </lineage>
</organism>
<evidence type="ECO:0000313" key="2">
    <source>
        <dbReference type="EMBL" id="MDI6106054.1"/>
    </source>
</evidence>
<keyword evidence="1" id="KW-0472">Membrane</keyword>
<evidence type="ECO:0008006" key="4">
    <source>
        <dbReference type="Google" id="ProtNLM"/>
    </source>
</evidence>
<gene>
    <name evidence="2" type="ORF">QLQ12_46590</name>
</gene>
<feature type="transmembrane region" description="Helical" evidence="1">
    <location>
        <begin position="192"/>
        <end position="214"/>
    </location>
</feature>
<evidence type="ECO:0000313" key="3">
    <source>
        <dbReference type="Proteomes" id="UP001241758"/>
    </source>
</evidence>
<feature type="transmembrane region" description="Helical" evidence="1">
    <location>
        <begin position="12"/>
        <end position="33"/>
    </location>
</feature>
<comment type="caution">
    <text evidence="2">The sequence shown here is derived from an EMBL/GenBank/DDBJ whole genome shotgun (WGS) entry which is preliminary data.</text>
</comment>
<sequence length="268" mass="28276">MSKVQLSSRFVIGLLLGTGSALVAAFVLVPAALLRGTDGAFSDEPALRGAVGRGLVEYWRGGGAEFPALLAKLVDYWFRWHAIKVVISVLMVMVFALLAVALWRRYLHAAARYAVGAIGATVFTILATGLLILNIQATAVPLVALLPLLDGGASGGELAQTLREMREGLTESASPHASSPALTVLLGEVERYHWVMVAMAATAMAVTGLASASLRRRRVADDSRVRFMRRTLRVIMALTASLLVLVAAASALSATEPTSALLAVIDVS</sequence>
<dbReference type="RefSeq" id="WP_282767513.1">
    <property type="nucleotide sequence ID" value="NZ_JASCTH010000074.1"/>
</dbReference>
<proteinExistence type="predicted"/>
<name>A0ABT6X2A1_9ACTN</name>
<keyword evidence="1" id="KW-0812">Transmembrane</keyword>
<dbReference type="EMBL" id="JASCTH010000074">
    <property type="protein sequence ID" value="MDI6106054.1"/>
    <property type="molecule type" value="Genomic_DNA"/>
</dbReference>
<reference evidence="2 3" key="1">
    <citation type="submission" date="2023-05" db="EMBL/GenBank/DDBJ databases">
        <title>Actinoplanes sp. NEAU-A12 genome sequencing.</title>
        <authorList>
            <person name="Wang Z.-S."/>
        </authorList>
    </citation>
    <scope>NUCLEOTIDE SEQUENCE [LARGE SCALE GENOMIC DNA]</scope>
    <source>
        <strain evidence="2 3">NEAU-A12</strain>
    </source>
</reference>
<evidence type="ECO:0000256" key="1">
    <source>
        <dbReference type="SAM" id="Phobius"/>
    </source>
</evidence>
<feature type="transmembrane region" description="Helical" evidence="1">
    <location>
        <begin position="82"/>
        <end position="103"/>
    </location>
</feature>
<dbReference type="Proteomes" id="UP001241758">
    <property type="component" value="Unassembled WGS sequence"/>
</dbReference>
<protein>
    <recommendedName>
        <fullName evidence="4">Tat (Twin-arginine translocation) pathway signal sequence</fullName>
    </recommendedName>
</protein>
<keyword evidence="3" id="KW-1185">Reference proteome</keyword>
<keyword evidence="1" id="KW-1133">Transmembrane helix</keyword>
<feature type="transmembrane region" description="Helical" evidence="1">
    <location>
        <begin position="234"/>
        <end position="254"/>
    </location>
</feature>
<feature type="transmembrane region" description="Helical" evidence="1">
    <location>
        <begin position="115"/>
        <end position="137"/>
    </location>
</feature>